<sequence length="57" mass="6141">MNGDKAAYLVFCIVAAVFVGSSLIGRGLKPSATVKMILAWVAIFILVIWLFLMVGKP</sequence>
<feature type="transmembrane region" description="Helical" evidence="1">
    <location>
        <begin position="6"/>
        <end position="25"/>
    </location>
</feature>
<name>A0A6G7ZNJ0_9SPHN</name>
<evidence type="ECO:0000313" key="3">
    <source>
        <dbReference type="Proteomes" id="UP000502502"/>
    </source>
</evidence>
<keyword evidence="1" id="KW-0812">Transmembrane</keyword>
<organism evidence="2 3">
    <name type="scientific">Sphingomonas sinipercae</name>
    <dbReference type="NCBI Taxonomy" id="2714944"/>
    <lineage>
        <taxon>Bacteria</taxon>
        <taxon>Pseudomonadati</taxon>
        <taxon>Pseudomonadota</taxon>
        <taxon>Alphaproteobacteria</taxon>
        <taxon>Sphingomonadales</taxon>
        <taxon>Sphingomonadaceae</taxon>
        <taxon>Sphingomonas</taxon>
    </lineage>
</organism>
<dbReference type="Proteomes" id="UP000502502">
    <property type="component" value="Chromosome"/>
</dbReference>
<proteinExistence type="predicted"/>
<reference evidence="2 3" key="1">
    <citation type="submission" date="2020-03" db="EMBL/GenBank/DDBJ databases">
        <title>Sphingomonas sp. nov., isolated from fish.</title>
        <authorList>
            <person name="Hyun D.-W."/>
            <person name="Bae J.-W."/>
        </authorList>
    </citation>
    <scope>NUCLEOTIDE SEQUENCE [LARGE SCALE GENOMIC DNA]</scope>
    <source>
        <strain evidence="2 3">HDW15C</strain>
    </source>
</reference>
<protein>
    <submittedName>
        <fullName evidence="2">Uncharacterized protein</fullName>
    </submittedName>
</protein>
<evidence type="ECO:0000313" key="2">
    <source>
        <dbReference type="EMBL" id="QIL02503.1"/>
    </source>
</evidence>
<gene>
    <name evidence="2" type="ORF">G7078_06665</name>
</gene>
<dbReference type="KEGG" id="ssin:G7078_06665"/>
<keyword evidence="1" id="KW-1133">Transmembrane helix</keyword>
<evidence type="ECO:0000256" key="1">
    <source>
        <dbReference type="SAM" id="Phobius"/>
    </source>
</evidence>
<accession>A0A6G7ZNJ0</accession>
<dbReference type="RefSeq" id="WP_166094288.1">
    <property type="nucleotide sequence ID" value="NZ_CP049871.1"/>
</dbReference>
<dbReference type="AlphaFoldDB" id="A0A6G7ZNJ0"/>
<keyword evidence="3" id="KW-1185">Reference proteome</keyword>
<feature type="transmembrane region" description="Helical" evidence="1">
    <location>
        <begin position="37"/>
        <end position="55"/>
    </location>
</feature>
<dbReference type="EMBL" id="CP049871">
    <property type="protein sequence ID" value="QIL02503.1"/>
    <property type="molecule type" value="Genomic_DNA"/>
</dbReference>
<keyword evidence="1" id="KW-0472">Membrane</keyword>